<evidence type="ECO:0000256" key="1">
    <source>
        <dbReference type="ARBA" id="ARBA00008031"/>
    </source>
</evidence>
<dbReference type="InterPro" id="IPR013342">
    <property type="entry name" value="Mandelate_racemase_C"/>
</dbReference>
<dbReference type="Gene3D" id="3.30.390.10">
    <property type="entry name" value="Enolase-like, N-terminal domain"/>
    <property type="match status" value="1"/>
</dbReference>
<dbReference type="InterPro" id="IPR013341">
    <property type="entry name" value="Mandelate_racemase_N_dom"/>
</dbReference>
<dbReference type="SUPFAM" id="SSF54826">
    <property type="entry name" value="Enolase N-terminal domain-like"/>
    <property type="match status" value="1"/>
</dbReference>
<dbReference type="SFLD" id="SFLDF00009">
    <property type="entry name" value="o-succinylbenzoate_synthase"/>
    <property type="match status" value="1"/>
</dbReference>
<dbReference type="SMART" id="SM00922">
    <property type="entry name" value="MR_MLE"/>
    <property type="match status" value="1"/>
</dbReference>
<reference evidence="5 6" key="1">
    <citation type="submission" date="2021-12" db="EMBL/GenBank/DDBJ databases">
        <title>Discovery of the Pendulisporaceae a myxobacterial family with distinct sporulation behavior and unique specialized metabolism.</title>
        <authorList>
            <person name="Garcia R."/>
            <person name="Popoff A."/>
            <person name="Bader C.D."/>
            <person name="Loehr J."/>
            <person name="Walesch S."/>
            <person name="Walt C."/>
            <person name="Boldt J."/>
            <person name="Bunk B."/>
            <person name="Haeckl F.J.F.P.J."/>
            <person name="Gunesch A.P."/>
            <person name="Birkelbach J."/>
            <person name="Nuebel U."/>
            <person name="Pietschmann T."/>
            <person name="Bach T."/>
            <person name="Mueller R."/>
        </authorList>
    </citation>
    <scope>NUCLEOTIDE SEQUENCE [LARGE SCALE GENOMIC DNA]</scope>
    <source>
        <strain evidence="5 6">MSr12523</strain>
    </source>
</reference>
<dbReference type="Proteomes" id="UP001379533">
    <property type="component" value="Chromosome"/>
</dbReference>
<dbReference type="SUPFAM" id="SSF51604">
    <property type="entry name" value="Enolase C-terminal domain-like"/>
    <property type="match status" value="1"/>
</dbReference>
<proteinExistence type="inferred from homology"/>
<keyword evidence="6" id="KW-1185">Reference proteome</keyword>
<dbReference type="PROSITE" id="PS00909">
    <property type="entry name" value="MR_MLE_2"/>
    <property type="match status" value="1"/>
</dbReference>
<dbReference type="SFLD" id="SFLDS00001">
    <property type="entry name" value="Enolase"/>
    <property type="match status" value="1"/>
</dbReference>
<dbReference type="InterPro" id="IPR029065">
    <property type="entry name" value="Enolase_C-like"/>
</dbReference>
<dbReference type="InterPro" id="IPR029017">
    <property type="entry name" value="Enolase-like_N"/>
</dbReference>
<evidence type="ECO:0000313" key="5">
    <source>
        <dbReference type="EMBL" id="WXA90912.1"/>
    </source>
</evidence>
<comment type="similarity">
    <text evidence="1">Belongs to the mandelate racemase/muconate lactonizing enzyme family.</text>
</comment>
<dbReference type="EMBL" id="CP089982">
    <property type="protein sequence ID" value="WXA90912.1"/>
    <property type="molecule type" value="Genomic_DNA"/>
</dbReference>
<dbReference type="Pfam" id="PF02746">
    <property type="entry name" value="MR_MLE_N"/>
    <property type="match status" value="1"/>
</dbReference>
<dbReference type="InterPro" id="IPR018110">
    <property type="entry name" value="Mandel_Rmase/mucon_lact_enz_CS"/>
</dbReference>
<dbReference type="RefSeq" id="WP_394841532.1">
    <property type="nucleotide sequence ID" value="NZ_CP089982.1"/>
</dbReference>
<protein>
    <recommendedName>
        <fullName evidence="4">Mandelate racemase/muconate lactonizing enzyme C-terminal domain-containing protein</fullName>
    </recommendedName>
</protein>
<organism evidence="5 6">
    <name type="scientific">Pendulispora brunnea</name>
    <dbReference type="NCBI Taxonomy" id="2905690"/>
    <lineage>
        <taxon>Bacteria</taxon>
        <taxon>Pseudomonadati</taxon>
        <taxon>Myxococcota</taxon>
        <taxon>Myxococcia</taxon>
        <taxon>Myxococcales</taxon>
        <taxon>Sorangiineae</taxon>
        <taxon>Pendulisporaceae</taxon>
        <taxon>Pendulispora</taxon>
    </lineage>
</organism>
<evidence type="ECO:0000259" key="4">
    <source>
        <dbReference type="SMART" id="SM00922"/>
    </source>
</evidence>
<dbReference type="Pfam" id="PF13378">
    <property type="entry name" value="MR_MLE_C"/>
    <property type="match status" value="1"/>
</dbReference>
<dbReference type="PANTHER" id="PTHR48073">
    <property type="entry name" value="O-SUCCINYLBENZOATE SYNTHASE-RELATED"/>
    <property type="match status" value="1"/>
</dbReference>
<evidence type="ECO:0000256" key="3">
    <source>
        <dbReference type="ARBA" id="ARBA00023235"/>
    </source>
</evidence>
<dbReference type="InterPro" id="IPR036849">
    <property type="entry name" value="Enolase-like_C_sf"/>
</dbReference>
<keyword evidence="2" id="KW-0479">Metal-binding</keyword>
<keyword evidence="3" id="KW-0413">Isomerase</keyword>
<dbReference type="SFLD" id="SFLDG00180">
    <property type="entry name" value="muconate_cycloisomerase"/>
    <property type="match status" value="1"/>
</dbReference>
<gene>
    <name evidence="5" type="ORF">LZC95_31210</name>
</gene>
<evidence type="ECO:0000256" key="2">
    <source>
        <dbReference type="ARBA" id="ARBA00022723"/>
    </source>
</evidence>
<feature type="domain" description="Mandelate racemase/muconate lactonizing enzyme C-terminal" evidence="4">
    <location>
        <begin position="140"/>
        <end position="233"/>
    </location>
</feature>
<accession>A0ABZ2JX31</accession>
<evidence type="ECO:0000313" key="6">
    <source>
        <dbReference type="Proteomes" id="UP001379533"/>
    </source>
</evidence>
<sequence>MTCVITQIEQRRFSFRHGGGNARIQWSEREGIALRVHGPDGAFGVGEATPLPGYSPDSLADCERDLARFAAAVPVVFGEPVIDAIPRVYAELGIASPAARFAIETAVLDLASKRHGIPLWEMLRGERAGAAPVALSAAIGESAVASAQAAVLRGIRTVKMKVGRPHRFEDELEALRGLRALGGELRVRADANGVWTREEAMARVSLLRPFDLEFLEEPCSLDGWKELAASGIALAADESLQSERGVDAALRLAQDGVCRVFVLKATALGGLIRCLRIARLARAQRAEVVVTHMFEGPIAHAASLDLALALQPKLACGLDTAPHAGQWPRATLVRMGDGYALPGTSAGLGIESHWMIPS</sequence>
<name>A0ABZ2JX31_9BACT</name>
<dbReference type="Gene3D" id="3.20.20.120">
    <property type="entry name" value="Enolase-like C-terminal domain"/>
    <property type="match status" value="1"/>
</dbReference>
<dbReference type="PANTHER" id="PTHR48073:SF2">
    <property type="entry name" value="O-SUCCINYLBENZOATE SYNTHASE"/>
    <property type="match status" value="1"/>
</dbReference>